<organism evidence="3 4">
    <name type="scientific">Staphylotrichum tortipilum</name>
    <dbReference type="NCBI Taxonomy" id="2831512"/>
    <lineage>
        <taxon>Eukaryota</taxon>
        <taxon>Fungi</taxon>
        <taxon>Dikarya</taxon>
        <taxon>Ascomycota</taxon>
        <taxon>Pezizomycotina</taxon>
        <taxon>Sordariomycetes</taxon>
        <taxon>Sordariomycetidae</taxon>
        <taxon>Sordariales</taxon>
        <taxon>Chaetomiaceae</taxon>
        <taxon>Staphylotrichum</taxon>
    </lineage>
</organism>
<dbReference type="GO" id="GO:0006338">
    <property type="term" value="P:chromatin remodeling"/>
    <property type="evidence" value="ECO:0007669"/>
    <property type="project" value="UniProtKB-ARBA"/>
</dbReference>
<evidence type="ECO:0000256" key="1">
    <source>
        <dbReference type="ARBA" id="ARBA00011353"/>
    </source>
</evidence>
<dbReference type="InterPro" id="IPR000953">
    <property type="entry name" value="Chromo/chromo_shadow_dom"/>
</dbReference>
<dbReference type="InterPro" id="IPR016197">
    <property type="entry name" value="Chromo-like_dom_sf"/>
</dbReference>
<evidence type="ECO:0000313" key="3">
    <source>
        <dbReference type="EMBL" id="KAK3897830.1"/>
    </source>
</evidence>
<evidence type="ECO:0000259" key="2">
    <source>
        <dbReference type="PROSITE" id="PS50013"/>
    </source>
</evidence>
<comment type="subunit">
    <text evidence="1">Component of the NuA4 histone acetyltransferase complex.</text>
</comment>
<dbReference type="AlphaFoldDB" id="A0AAN6RP48"/>
<name>A0AAN6RP48_9PEZI</name>
<gene>
    <name evidence="3" type="ORF">C8A05DRAFT_38595</name>
</gene>
<dbReference type="EMBL" id="MU856059">
    <property type="protein sequence ID" value="KAK3897830.1"/>
    <property type="molecule type" value="Genomic_DNA"/>
</dbReference>
<proteinExistence type="predicted"/>
<reference evidence="3" key="1">
    <citation type="journal article" date="2023" name="Mol. Phylogenet. Evol.">
        <title>Genome-scale phylogeny and comparative genomics of the fungal order Sordariales.</title>
        <authorList>
            <person name="Hensen N."/>
            <person name="Bonometti L."/>
            <person name="Westerberg I."/>
            <person name="Brannstrom I.O."/>
            <person name="Guillou S."/>
            <person name="Cros-Aarteil S."/>
            <person name="Calhoun S."/>
            <person name="Haridas S."/>
            <person name="Kuo A."/>
            <person name="Mondo S."/>
            <person name="Pangilinan J."/>
            <person name="Riley R."/>
            <person name="LaButti K."/>
            <person name="Andreopoulos B."/>
            <person name="Lipzen A."/>
            <person name="Chen C."/>
            <person name="Yan M."/>
            <person name="Daum C."/>
            <person name="Ng V."/>
            <person name="Clum A."/>
            <person name="Steindorff A."/>
            <person name="Ohm R.A."/>
            <person name="Martin F."/>
            <person name="Silar P."/>
            <person name="Natvig D.O."/>
            <person name="Lalanne C."/>
            <person name="Gautier V."/>
            <person name="Ament-Velasquez S.L."/>
            <person name="Kruys A."/>
            <person name="Hutchinson M.I."/>
            <person name="Powell A.J."/>
            <person name="Barry K."/>
            <person name="Miller A.N."/>
            <person name="Grigoriev I.V."/>
            <person name="Debuchy R."/>
            <person name="Gladieux P."/>
            <person name="Hiltunen Thoren M."/>
            <person name="Johannesson H."/>
        </authorList>
    </citation>
    <scope>NUCLEOTIDE SEQUENCE</scope>
    <source>
        <strain evidence="3">CBS 103.79</strain>
    </source>
</reference>
<reference evidence="3" key="2">
    <citation type="submission" date="2023-05" db="EMBL/GenBank/DDBJ databases">
        <authorList>
            <consortium name="Lawrence Berkeley National Laboratory"/>
            <person name="Steindorff A."/>
            <person name="Hensen N."/>
            <person name="Bonometti L."/>
            <person name="Westerberg I."/>
            <person name="Brannstrom I.O."/>
            <person name="Guillou S."/>
            <person name="Cros-Aarteil S."/>
            <person name="Calhoun S."/>
            <person name="Haridas S."/>
            <person name="Kuo A."/>
            <person name="Mondo S."/>
            <person name="Pangilinan J."/>
            <person name="Riley R."/>
            <person name="Labutti K."/>
            <person name="Andreopoulos B."/>
            <person name="Lipzen A."/>
            <person name="Chen C."/>
            <person name="Yanf M."/>
            <person name="Daum C."/>
            <person name="Ng V."/>
            <person name="Clum A."/>
            <person name="Ohm R."/>
            <person name="Martin F."/>
            <person name="Silar P."/>
            <person name="Natvig D."/>
            <person name="Lalanne C."/>
            <person name="Gautier V."/>
            <person name="Ament-Velasquez S.L."/>
            <person name="Kruys A."/>
            <person name="Hutchinson M.I."/>
            <person name="Powell A.J."/>
            <person name="Barry K."/>
            <person name="Miller A.N."/>
            <person name="Grigoriev I.V."/>
            <person name="Debuchy R."/>
            <person name="Gladieux P."/>
            <person name="Thoren M.H."/>
            <person name="Johannesson H."/>
        </authorList>
    </citation>
    <scope>NUCLEOTIDE SEQUENCE</scope>
    <source>
        <strain evidence="3">CBS 103.79</strain>
    </source>
</reference>
<comment type="caution">
    <text evidence="3">The sequence shown here is derived from an EMBL/GenBank/DDBJ whole genome shotgun (WGS) entry which is preliminary data.</text>
</comment>
<evidence type="ECO:0000313" key="4">
    <source>
        <dbReference type="Proteomes" id="UP001303889"/>
    </source>
</evidence>
<keyword evidence="4" id="KW-1185">Reference proteome</keyword>
<accession>A0AAN6RP48</accession>
<feature type="domain" description="Chromo" evidence="2">
    <location>
        <begin position="1"/>
        <end position="42"/>
    </location>
</feature>
<protein>
    <recommendedName>
        <fullName evidence="2">Chromo domain-containing protein</fullName>
    </recommendedName>
</protein>
<dbReference type="PROSITE" id="PS50013">
    <property type="entry name" value="CHROMO_2"/>
    <property type="match status" value="1"/>
</dbReference>
<dbReference type="SUPFAM" id="SSF54160">
    <property type="entry name" value="Chromo domain-like"/>
    <property type="match status" value="1"/>
</dbReference>
<sequence>MEVLVKWTGYAQLTWEPLSAFLETEALDWYEAAHGKITEDDAGEEGYQIR</sequence>
<dbReference type="Proteomes" id="UP001303889">
    <property type="component" value="Unassembled WGS sequence"/>
</dbReference>